<dbReference type="PROSITE" id="PS51257">
    <property type="entry name" value="PROKAR_LIPOPROTEIN"/>
    <property type="match status" value="1"/>
</dbReference>
<reference evidence="2 3" key="1">
    <citation type="journal article" date="2016" name="J. Microbiol.">
        <title>Dankookia rubra gen. nov., sp. nov., an alphaproteobacterium isolated from sediment of a shallow stream.</title>
        <authorList>
            <person name="Kim W.H."/>
            <person name="Kim D.H."/>
            <person name="Kang K."/>
            <person name="Ahn T.Y."/>
        </authorList>
    </citation>
    <scope>NUCLEOTIDE SEQUENCE [LARGE SCALE GENOMIC DNA]</scope>
    <source>
        <strain evidence="2 3">JCM30602</strain>
    </source>
</reference>
<keyword evidence="3" id="KW-1185">Reference proteome</keyword>
<keyword evidence="1" id="KW-0732">Signal</keyword>
<evidence type="ECO:0000313" key="2">
    <source>
        <dbReference type="EMBL" id="TDH59608.1"/>
    </source>
</evidence>
<sequence length="95" mass="9853">MHIRLLLALPLLAATGCAQFDPYRREGTWRPSAANEQNLATMAVAPAERVRGTGAAGAMGFTAAGAIERLQADRVKPLPDTGVARIITVPGGGSN</sequence>
<organism evidence="2 3">
    <name type="scientific">Dankookia rubra</name>
    <dbReference type="NCBI Taxonomy" id="1442381"/>
    <lineage>
        <taxon>Bacteria</taxon>
        <taxon>Pseudomonadati</taxon>
        <taxon>Pseudomonadota</taxon>
        <taxon>Alphaproteobacteria</taxon>
        <taxon>Acetobacterales</taxon>
        <taxon>Roseomonadaceae</taxon>
        <taxon>Dankookia</taxon>
    </lineage>
</organism>
<evidence type="ECO:0000313" key="3">
    <source>
        <dbReference type="Proteomes" id="UP000295096"/>
    </source>
</evidence>
<dbReference type="OrthoDB" id="7285110at2"/>
<evidence type="ECO:0008006" key="4">
    <source>
        <dbReference type="Google" id="ProtNLM"/>
    </source>
</evidence>
<accession>A0A4R5QAM9</accession>
<dbReference type="Proteomes" id="UP000295096">
    <property type="component" value="Unassembled WGS sequence"/>
</dbReference>
<comment type="caution">
    <text evidence="2">The sequence shown here is derived from an EMBL/GenBank/DDBJ whole genome shotgun (WGS) entry which is preliminary data.</text>
</comment>
<feature type="chain" id="PRO_5020818337" description="DUF3035 domain-containing protein" evidence="1">
    <location>
        <begin position="21"/>
        <end position="95"/>
    </location>
</feature>
<name>A0A4R5QAM9_9PROT</name>
<dbReference type="AlphaFoldDB" id="A0A4R5QAM9"/>
<gene>
    <name evidence="2" type="ORF">E2C06_26555</name>
</gene>
<dbReference type="EMBL" id="SMSJ01000060">
    <property type="protein sequence ID" value="TDH59608.1"/>
    <property type="molecule type" value="Genomic_DNA"/>
</dbReference>
<protein>
    <recommendedName>
        <fullName evidence="4">DUF3035 domain-containing protein</fullName>
    </recommendedName>
</protein>
<feature type="signal peptide" evidence="1">
    <location>
        <begin position="1"/>
        <end position="20"/>
    </location>
</feature>
<dbReference type="RefSeq" id="WP_133291609.1">
    <property type="nucleotide sequence ID" value="NZ_SMSJ01000060.1"/>
</dbReference>
<evidence type="ECO:0000256" key="1">
    <source>
        <dbReference type="SAM" id="SignalP"/>
    </source>
</evidence>
<proteinExistence type="predicted"/>